<gene>
    <name evidence="10" type="ORF">M569_01651</name>
</gene>
<dbReference type="GO" id="GO:0046872">
    <property type="term" value="F:metal ion binding"/>
    <property type="evidence" value="ECO:0007669"/>
    <property type="project" value="UniProtKB-KW"/>
</dbReference>
<feature type="non-terminal residue" evidence="10">
    <location>
        <position position="1"/>
    </location>
</feature>
<keyword evidence="5" id="KW-0479">Metal-binding</keyword>
<dbReference type="PANTHER" id="PTHR22930:SF244">
    <property type="entry name" value="OS05G0593000 PROTEIN"/>
    <property type="match status" value="1"/>
</dbReference>
<dbReference type="OrthoDB" id="2668416at2759"/>
<sequence>GGGGLQQRRLWVKTRSKAWWEQADSPSFPDSEFKAYFGMGKSTFDLICRELESVVTKKDTMLRSAIPVRQRVAVCIWRLCTGEALREVSKRFGLGISTCHKLILEVSSAITDVLMPKYLQWPSDHRRMAEIKRNFESIAGIPNIGGSIYNAHISIIAPKEYVSSYFNKRHTRRNQKPSYSVTVQGVVDSTGIFTDISLGWPGSMSSEQILEKSGLSKRAAMGLLNDSFIVGTSAHPLTHWLLVPYSDHRSLSWAQHRYNEELHRLQSIARDAFRKLKARWRCLQKRTEMKLQDLPLVLCACCVLHNVCEIMGEGLNPNQSPPPPPQNPVEDDDEEKITAISSEKAMAARDQIARNLLHHH</sequence>
<keyword evidence="7" id="KW-0539">Nucleus</keyword>
<reference evidence="10 11" key="1">
    <citation type="journal article" date="2013" name="BMC Genomics">
        <title>The miniature genome of a carnivorous plant Genlisea aurea contains a low number of genes and short non-coding sequences.</title>
        <authorList>
            <person name="Leushkin E.V."/>
            <person name="Sutormin R.A."/>
            <person name="Nabieva E.R."/>
            <person name="Penin A.A."/>
            <person name="Kondrashov A.S."/>
            <person name="Logacheva M.D."/>
        </authorList>
    </citation>
    <scope>NUCLEOTIDE SEQUENCE [LARGE SCALE GENOMIC DNA]</scope>
</reference>
<evidence type="ECO:0000313" key="11">
    <source>
        <dbReference type="Proteomes" id="UP000015453"/>
    </source>
</evidence>
<evidence type="ECO:0000259" key="9">
    <source>
        <dbReference type="Pfam" id="PF13359"/>
    </source>
</evidence>
<proteinExistence type="inferred from homology"/>
<feature type="non-terminal residue" evidence="10">
    <location>
        <position position="360"/>
    </location>
</feature>
<feature type="region of interest" description="Disordered" evidence="8">
    <location>
        <begin position="315"/>
        <end position="344"/>
    </location>
</feature>
<accession>S8EB25</accession>
<comment type="similarity">
    <text evidence="3">Belongs to the HARBI1 family.</text>
</comment>
<organism evidence="10 11">
    <name type="scientific">Genlisea aurea</name>
    <dbReference type="NCBI Taxonomy" id="192259"/>
    <lineage>
        <taxon>Eukaryota</taxon>
        <taxon>Viridiplantae</taxon>
        <taxon>Streptophyta</taxon>
        <taxon>Embryophyta</taxon>
        <taxon>Tracheophyta</taxon>
        <taxon>Spermatophyta</taxon>
        <taxon>Magnoliopsida</taxon>
        <taxon>eudicotyledons</taxon>
        <taxon>Gunneridae</taxon>
        <taxon>Pentapetalae</taxon>
        <taxon>asterids</taxon>
        <taxon>lamiids</taxon>
        <taxon>Lamiales</taxon>
        <taxon>Lentibulariaceae</taxon>
        <taxon>Genlisea</taxon>
    </lineage>
</organism>
<evidence type="ECO:0000256" key="7">
    <source>
        <dbReference type="ARBA" id="ARBA00023242"/>
    </source>
</evidence>
<evidence type="ECO:0000256" key="8">
    <source>
        <dbReference type="SAM" id="MobiDB-lite"/>
    </source>
</evidence>
<dbReference type="GO" id="GO:0005634">
    <property type="term" value="C:nucleus"/>
    <property type="evidence" value="ECO:0007669"/>
    <property type="project" value="UniProtKB-SubCell"/>
</dbReference>
<evidence type="ECO:0000256" key="6">
    <source>
        <dbReference type="ARBA" id="ARBA00022801"/>
    </source>
</evidence>
<dbReference type="Pfam" id="PF13359">
    <property type="entry name" value="DDE_Tnp_4"/>
    <property type="match status" value="1"/>
</dbReference>
<keyword evidence="6" id="KW-0378">Hydrolase</keyword>
<dbReference type="PANTHER" id="PTHR22930">
    <property type="match status" value="1"/>
</dbReference>
<dbReference type="InterPro" id="IPR027806">
    <property type="entry name" value="HARBI1_dom"/>
</dbReference>
<evidence type="ECO:0000313" key="10">
    <source>
        <dbReference type="EMBL" id="EPS73103.1"/>
    </source>
</evidence>
<evidence type="ECO:0000256" key="5">
    <source>
        <dbReference type="ARBA" id="ARBA00022723"/>
    </source>
</evidence>
<evidence type="ECO:0000256" key="2">
    <source>
        <dbReference type="ARBA" id="ARBA00004123"/>
    </source>
</evidence>
<comment type="subcellular location">
    <subcellularLocation>
        <location evidence="2">Nucleus</location>
    </subcellularLocation>
</comment>
<comment type="caution">
    <text evidence="10">The sequence shown here is derived from an EMBL/GenBank/DDBJ whole genome shotgun (WGS) entry which is preliminary data.</text>
</comment>
<keyword evidence="4" id="KW-0540">Nuclease</keyword>
<name>S8EB25_9LAMI</name>
<comment type="cofactor">
    <cofactor evidence="1">
        <name>a divalent metal cation</name>
        <dbReference type="ChEBI" id="CHEBI:60240"/>
    </cofactor>
</comment>
<dbReference type="GO" id="GO:0016787">
    <property type="term" value="F:hydrolase activity"/>
    <property type="evidence" value="ECO:0007669"/>
    <property type="project" value="UniProtKB-KW"/>
</dbReference>
<feature type="domain" description="DDE Tnp4" evidence="9">
    <location>
        <begin position="152"/>
        <end position="306"/>
    </location>
</feature>
<dbReference type="GO" id="GO:0004518">
    <property type="term" value="F:nuclease activity"/>
    <property type="evidence" value="ECO:0007669"/>
    <property type="project" value="UniProtKB-KW"/>
</dbReference>
<keyword evidence="11" id="KW-1185">Reference proteome</keyword>
<evidence type="ECO:0000256" key="1">
    <source>
        <dbReference type="ARBA" id="ARBA00001968"/>
    </source>
</evidence>
<protein>
    <recommendedName>
        <fullName evidence="9">DDE Tnp4 domain-containing protein</fullName>
    </recommendedName>
</protein>
<evidence type="ECO:0000256" key="3">
    <source>
        <dbReference type="ARBA" id="ARBA00006958"/>
    </source>
</evidence>
<dbReference type="AlphaFoldDB" id="S8EB25"/>
<dbReference type="Proteomes" id="UP000015453">
    <property type="component" value="Unassembled WGS sequence"/>
</dbReference>
<dbReference type="InterPro" id="IPR045249">
    <property type="entry name" value="HARBI1-like"/>
</dbReference>
<dbReference type="EMBL" id="AUSU01000564">
    <property type="protein sequence ID" value="EPS73103.1"/>
    <property type="molecule type" value="Genomic_DNA"/>
</dbReference>
<evidence type="ECO:0000256" key="4">
    <source>
        <dbReference type="ARBA" id="ARBA00022722"/>
    </source>
</evidence>